<organism evidence="3 4">
    <name type="scientific">Trichocladium antarcticum</name>
    <dbReference type="NCBI Taxonomy" id="1450529"/>
    <lineage>
        <taxon>Eukaryota</taxon>
        <taxon>Fungi</taxon>
        <taxon>Dikarya</taxon>
        <taxon>Ascomycota</taxon>
        <taxon>Pezizomycotina</taxon>
        <taxon>Sordariomycetes</taxon>
        <taxon>Sordariomycetidae</taxon>
        <taxon>Sordariales</taxon>
        <taxon>Chaetomiaceae</taxon>
        <taxon>Trichocladium</taxon>
    </lineage>
</organism>
<dbReference type="GO" id="GO:0005737">
    <property type="term" value="C:cytoplasm"/>
    <property type="evidence" value="ECO:0007669"/>
    <property type="project" value="TreeGrafter"/>
</dbReference>
<dbReference type="AlphaFoldDB" id="A0AAN6UT64"/>
<evidence type="ECO:0000313" key="3">
    <source>
        <dbReference type="EMBL" id="KAK4138598.1"/>
    </source>
</evidence>
<proteinExistence type="inferred from homology"/>
<evidence type="ECO:0000256" key="1">
    <source>
        <dbReference type="ARBA" id="ARBA00007409"/>
    </source>
</evidence>
<accession>A0AAN6UT64</accession>
<name>A0AAN6UT64_9PEZI</name>
<protein>
    <recommendedName>
        <fullName evidence="2">GST N-terminal domain-containing protein</fullName>
    </recommendedName>
</protein>
<reference evidence="3" key="2">
    <citation type="submission" date="2023-05" db="EMBL/GenBank/DDBJ databases">
        <authorList>
            <consortium name="Lawrence Berkeley National Laboratory"/>
            <person name="Steindorff A."/>
            <person name="Hensen N."/>
            <person name="Bonometti L."/>
            <person name="Westerberg I."/>
            <person name="Brannstrom I.O."/>
            <person name="Guillou S."/>
            <person name="Cros-Aarteil S."/>
            <person name="Calhoun S."/>
            <person name="Haridas S."/>
            <person name="Kuo A."/>
            <person name="Mondo S."/>
            <person name="Pangilinan J."/>
            <person name="Riley R."/>
            <person name="Labutti K."/>
            <person name="Andreopoulos B."/>
            <person name="Lipzen A."/>
            <person name="Chen C."/>
            <person name="Yanf M."/>
            <person name="Daum C."/>
            <person name="Ng V."/>
            <person name="Clum A."/>
            <person name="Ohm R."/>
            <person name="Martin F."/>
            <person name="Silar P."/>
            <person name="Natvig D."/>
            <person name="Lalanne C."/>
            <person name="Gautier V."/>
            <person name="Ament-Velasquez S.L."/>
            <person name="Kruys A."/>
            <person name="Hutchinson M.I."/>
            <person name="Powell A.J."/>
            <person name="Barry K."/>
            <person name="Miller A.N."/>
            <person name="Grigoriev I.V."/>
            <person name="Debuchy R."/>
            <person name="Gladieux P."/>
            <person name="Thoren M.H."/>
            <person name="Johannesson H."/>
        </authorList>
    </citation>
    <scope>NUCLEOTIDE SEQUENCE</scope>
    <source>
        <strain evidence="3">CBS 123565</strain>
    </source>
</reference>
<evidence type="ECO:0000313" key="4">
    <source>
        <dbReference type="Proteomes" id="UP001304895"/>
    </source>
</evidence>
<dbReference type="Proteomes" id="UP001304895">
    <property type="component" value="Unassembled WGS sequence"/>
</dbReference>
<dbReference type="Pfam" id="PF02798">
    <property type="entry name" value="GST_N"/>
    <property type="match status" value="1"/>
</dbReference>
<comment type="caution">
    <text evidence="3">The sequence shown here is derived from an EMBL/GenBank/DDBJ whole genome shotgun (WGS) entry which is preliminary data.</text>
</comment>
<dbReference type="Gene3D" id="3.40.30.10">
    <property type="entry name" value="Glutaredoxin"/>
    <property type="match status" value="1"/>
</dbReference>
<reference evidence="3" key="1">
    <citation type="journal article" date="2023" name="Mol. Phylogenet. Evol.">
        <title>Genome-scale phylogeny and comparative genomics of the fungal order Sordariales.</title>
        <authorList>
            <person name="Hensen N."/>
            <person name="Bonometti L."/>
            <person name="Westerberg I."/>
            <person name="Brannstrom I.O."/>
            <person name="Guillou S."/>
            <person name="Cros-Aarteil S."/>
            <person name="Calhoun S."/>
            <person name="Haridas S."/>
            <person name="Kuo A."/>
            <person name="Mondo S."/>
            <person name="Pangilinan J."/>
            <person name="Riley R."/>
            <person name="LaButti K."/>
            <person name="Andreopoulos B."/>
            <person name="Lipzen A."/>
            <person name="Chen C."/>
            <person name="Yan M."/>
            <person name="Daum C."/>
            <person name="Ng V."/>
            <person name="Clum A."/>
            <person name="Steindorff A."/>
            <person name="Ohm R.A."/>
            <person name="Martin F."/>
            <person name="Silar P."/>
            <person name="Natvig D.O."/>
            <person name="Lalanne C."/>
            <person name="Gautier V."/>
            <person name="Ament-Velasquez S.L."/>
            <person name="Kruys A."/>
            <person name="Hutchinson M.I."/>
            <person name="Powell A.J."/>
            <person name="Barry K."/>
            <person name="Miller A.N."/>
            <person name="Grigoriev I.V."/>
            <person name="Debuchy R."/>
            <person name="Gladieux P."/>
            <person name="Hiltunen Thoren M."/>
            <person name="Johannesson H."/>
        </authorList>
    </citation>
    <scope>NUCLEOTIDE SEQUENCE</scope>
    <source>
        <strain evidence="3">CBS 123565</strain>
    </source>
</reference>
<dbReference type="InterPro" id="IPR050802">
    <property type="entry name" value="EF-GSTs"/>
</dbReference>
<dbReference type="PANTHER" id="PTHR43986:SF1">
    <property type="entry name" value="ELONGATION FACTOR 1-GAMMA"/>
    <property type="match status" value="1"/>
</dbReference>
<comment type="similarity">
    <text evidence="1">Belongs to the GST superfamily.</text>
</comment>
<gene>
    <name evidence="3" type="ORF">BT67DRAFT_14960</name>
</gene>
<dbReference type="SUPFAM" id="SSF52833">
    <property type="entry name" value="Thioredoxin-like"/>
    <property type="match status" value="1"/>
</dbReference>
<dbReference type="PANTHER" id="PTHR43986">
    <property type="entry name" value="ELONGATION FACTOR 1-GAMMA"/>
    <property type="match status" value="1"/>
</dbReference>
<sequence length="98" mass="10606">MLRDVPADARCHILASICHMRLVANVLRLKGNPRSTAIRAVAKANNLDLEEVETDLANPPQELLNANPLKKVPTFVGADGYVLTESIAIAIYGTLNNT</sequence>
<dbReference type="EMBL" id="MU853401">
    <property type="protein sequence ID" value="KAK4138598.1"/>
    <property type="molecule type" value="Genomic_DNA"/>
</dbReference>
<dbReference type="InterPro" id="IPR036249">
    <property type="entry name" value="Thioredoxin-like_sf"/>
</dbReference>
<dbReference type="FunFam" id="3.40.30.10:FF:000142">
    <property type="entry name" value="Elongation factor 1 gamma"/>
    <property type="match status" value="1"/>
</dbReference>
<dbReference type="InterPro" id="IPR004045">
    <property type="entry name" value="Glutathione_S-Trfase_N"/>
</dbReference>
<feature type="domain" description="GST N-terminal" evidence="2">
    <location>
        <begin position="22"/>
        <end position="98"/>
    </location>
</feature>
<keyword evidence="4" id="KW-1185">Reference proteome</keyword>
<dbReference type="CDD" id="cd03044">
    <property type="entry name" value="GST_N_EF1Bgamma"/>
    <property type="match status" value="1"/>
</dbReference>
<dbReference type="PROSITE" id="PS50404">
    <property type="entry name" value="GST_NTER"/>
    <property type="match status" value="1"/>
</dbReference>
<dbReference type="GO" id="GO:0005634">
    <property type="term" value="C:nucleus"/>
    <property type="evidence" value="ECO:0007669"/>
    <property type="project" value="TreeGrafter"/>
</dbReference>
<evidence type="ECO:0000259" key="2">
    <source>
        <dbReference type="PROSITE" id="PS50404"/>
    </source>
</evidence>